<dbReference type="FunFam" id="3.90.1100.10:FF:000006">
    <property type="entry name" value="DNA-directed RNA polymerase subunit beta"/>
    <property type="match status" value="1"/>
</dbReference>
<evidence type="ECO:0000256" key="9">
    <source>
        <dbReference type="ARBA" id="ARBA00023163"/>
    </source>
</evidence>
<dbReference type="InterPro" id="IPR007642">
    <property type="entry name" value="RNA_pol_Rpb2_2"/>
</dbReference>
<evidence type="ECO:0000256" key="4">
    <source>
        <dbReference type="ARBA" id="ARBA00022679"/>
    </source>
</evidence>
<dbReference type="GO" id="GO:0008270">
    <property type="term" value="F:zinc ion binding"/>
    <property type="evidence" value="ECO:0007669"/>
    <property type="project" value="UniProtKB-KW"/>
</dbReference>
<dbReference type="Gene3D" id="2.40.270.10">
    <property type="entry name" value="DNA-directed RNA polymerase, subunit 2, domain 6"/>
    <property type="match status" value="2"/>
</dbReference>
<dbReference type="Gene3D" id="3.90.1070.20">
    <property type="match status" value="1"/>
</dbReference>
<name>L8Y6I1_TUPCH</name>
<comment type="similarity">
    <text evidence="1">Belongs to the RNA polymerase beta chain family.</text>
</comment>
<dbReference type="FunCoup" id="L8Y6I1">
    <property type="interactions" value="2460"/>
</dbReference>
<dbReference type="InterPro" id="IPR007641">
    <property type="entry name" value="RNA_pol_Rpb2_7"/>
</dbReference>
<evidence type="ECO:0000256" key="1">
    <source>
        <dbReference type="ARBA" id="ARBA00006835"/>
    </source>
</evidence>
<dbReference type="AlphaFoldDB" id="L8Y6I1"/>
<dbReference type="GO" id="GO:0006351">
    <property type="term" value="P:DNA-templated transcription"/>
    <property type="evidence" value="ECO:0007669"/>
    <property type="project" value="InterPro"/>
</dbReference>
<accession>L8Y6I1</accession>
<dbReference type="FunFam" id="2.40.270.10:FF:000006">
    <property type="entry name" value="DNA-directed RNA polymerase subunit beta"/>
    <property type="match status" value="1"/>
</dbReference>
<keyword evidence="8" id="KW-0862">Zinc</keyword>
<dbReference type="Pfam" id="PF04567">
    <property type="entry name" value="RNA_pol_Rpb2_5"/>
    <property type="match status" value="1"/>
</dbReference>
<reference evidence="18" key="2">
    <citation type="journal article" date="2013" name="Nat. Commun.">
        <title>Genome of the Chinese tree shrew.</title>
        <authorList>
            <person name="Fan Y."/>
            <person name="Huang Z.Y."/>
            <person name="Cao C.C."/>
            <person name="Chen C.S."/>
            <person name="Chen Y.X."/>
            <person name="Fan D.D."/>
            <person name="He J."/>
            <person name="Hou H.L."/>
            <person name="Hu L."/>
            <person name="Hu X.T."/>
            <person name="Jiang X.T."/>
            <person name="Lai R."/>
            <person name="Lang Y.S."/>
            <person name="Liang B."/>
            <person name="Liao S.G."/>
            <person name="Mu D."/>
            <person name="Ma Y.Y."/>
            <person name="Niu Y.Y."/>
            <person name="Sun X.Q."/>
            <person name="Xia J.Q."/>
            <person name="Xiao J."/>
            <person name="Xiong Z.Q."/>
            <person name="Xu L."/>
            <person name="Yang L."/>
            <person name="Zhang Y."/>
            <person name="Zhao W."/>
            <person name="Zhao X.D."/>
            <person name="Zheng Y.T."/>
            <person name="Zhou J.M."/>
            <person name="Zhu Y.B."/>
            <person name="Zhang G.J."/>
            <person name="Wang J."/>
            <person name="Yao Y.G."/>
        </authorList>
    </citation>
    <scope>NUCLEOTIDE SEQUENCE [LARGE SCALE GENOMIC DNA]</scope>
</reference>
<dbReference type="SUPFAM" id="SSF64484">
    <property type="entry name" value="beta and beta-prime subunits of DNA dependent RNA-polymerase"/>
    <property type="match status" value="1"/>
</dbReference>
<evidence type="ECO:0000256" key="7">
    <source>
        <dbReference type="ARBA" id="ARBA00022771"/>
    </source>
</evidence>
<dbReference type="Gene3D" id="3.90.1110.10">
    <property type="entry name" value="RNA polymerase Rpb2, domain 2"/>
    <property type="match status" value="1"/>
</dbReference>
<dbReference type="InterPro" id="IPR007646">
    <property type="entry name" value="RNA_pol_Rpb2_4"/>
</dbReference>
<dbReference type="InterPro" id="IPR037034">
    <property type="entry name" value="RNA_pol_Rpb2_2_sf"/>
</dbReference>
<reference evidence="18" key="1">
    <citation type="submission" date="2012-07" db="EMBL/GenBank/DDBJ databases">
        <title>Genome of the Chinese tree shrew, a rising model animal genetically related to primates.</title>
        <authorList>
            <person name="Zhang G."/>
            <person name="Fan Y."/>
            <person name="Yao Y."/>
            <person name="Huang Z."/>
        </authorList>
    </citation>
    <scope>NUCLEOTIDE SEQUENCE [LARGE SCALE GENOMIC DNA]</scope>
</reference>
<dbReference type="Gene3D" id="3.90.1800.10">
    <property type="entry name" value="RNA polymerase alpha subunit dimerisation domain"/>
    <property type="match status" value="1"/>
</dbReference>
<evidence type="ECO:0000256" key="3">
    <source>
        <dbReference type="ARBA" id="ARBA00022478"/>
    </source>
</evidence>
<dbReference type="CDD" id="cd00653">
    <property type="entry name" value="RNA_pol_B_RPB2"/>
    <property type="match status" value="1"/>
</dbReference>
<comment type="catalytic activity">
    <reaction evidence="10">
        <text>RNA(n) + a ribonucleoside 5'-triphosphate = RNA(n+1) + diphosphate</text>
        <dbReference type="Rhea" id="RHEA:21248"/>
        <dbReference type="Rhea" id="RHEA-COMP:14527"/>
        <dbReference type="Rhea" id="RHEA-COMP:17342"/>
        <dbReference type="ChEBI" id="CHEBI:33019"/>
        <dbReference type="ChEBI" id="CHEBI:61557"/>
        <dbReference type="ChEBI" id="CHEBI:140395"/>
        <dbReference type="EC" id="2.7.7.6"/>
    </reaction>
    <physiologicalReaction direction="left-to-right" evidence="10">
        <dbReference type="Rhea" id="RHEA:21249"/>
    </physiologicalReaction>
</comment>
<dbReference type="InterPro" id="IPR007647">
    <property type="entry name" value="RNA_pol_Rpb2_5"/>
</dbReference>
<feature type="domain" description="RNA polymerase beta subunit protrusion" evidence="14">
    <location>
        <begin position="8"/>
        <end position="325"/>
    </location>
</feature>
<keyword evidence="6" id="KW-0479">Metal-binding</keyword>
<dbReference type="Pfam" id="PF04563">
    <property type="entry name" value="RNA_pol_Rpb2_1"/>
    <property type="match status" value="1"/>
</dbReference>
<dbReference type="Pfam" id="PF00562">
    <property type="entry name" value="RNA_pol_Rpb2_6"/>
    <property type="match status" value="2"/>
</dbReference>
<evidence type="ECO:0000259" key="12">
    <source>
        <dbReference type="Pfam" id="PF04560"/>
    </source>
</evidence>
<dbReference type="FunFam" id="3.90.1070.20:FF:000002">
    <property type="entry name" value="DNA-directed RNA polymerase subunit beta"/>
    <property type="match status" value="1"/>
</dbReference>
<proteinExistence type="inferred from homology"/>
<dbReference type="PANTHER" id="PTHR20856">
    <property type="entry name" value="DNA-DIRECTED RNA POLYMERASE I SUBUNIT 2"/>
    <property type="match status" value="1"/>
</dbReference>
<dbReference type="GO" id="GO:0003899">
    <property type="term" value="F:DNA-directed RNA polymerase activity"/>
    <property type="evidence" value="ECO:0007669"/>
    <property type="project" value="UniProtKB-EC"/>
</dbReference>
<organism evidence="17 18">
    <name type="scientific">Tupaia chinensis</name>
    <name type="common">Chinese tree shrew</name>
    <name type="synonym">Tupaia belangeri chinensis</name>
    <dbReference type="NCBI Taxonomy" id="246437"/>
    <lineage>
        <taxon>Eukaryota</taxon>
        <taxon>Metazoa</taxon>
        <taxon>Chordata</taxon>
        <taxon>Craniata</taxon>
        <taxon>Vertebrata</taxon>
        <taxon>Euteleostomi</taxon>
        <taxon>Mammalia</taxon>
        <taxon>Eutheria</taxon>
        <taxon>Euarchontoglires</taxon>
        <taxon>Scandentia</taxon>
        <taxon>Tupaiidae</taxon>
        <taxon>Tupaia</taxon>
    </lineage>
</organism>
<dbReference type="Pfam" id="PF04560">
    <property type="entry name" value="RNA_pol_Rpb2_7"/>
    <property type="match status" value="1"/>
</dbReference>
<feature type="domain" description="RNA polymerase Rpb2" evidence="16">
    <location>
        <begin position="467"/>
        <end position="499"/>
    </location>
</feature>
<evidence type="ECO:0000259" key="15">
    <source>
        <dbReference type="Pfam" id="PF04566"/>
    </source>
</evidence>
<feature type="domain" description="DNA-directed RNA polymerase subunit 2 hybrid-binding" evidence="11">
    <location>
        <begin position="514"/>
        <end position="699"/>
    </location>
</feature>
<sequence>MVPFLLQIKKIMKANEKVTSDADPMWYLKYLNIYVGLPDVEESFNVTRPVSPHECRLRDMTYSAPITVDIEYTRGSQRIIRNALPIGRMPIMLRSSNCVLTGKTPAEFAKLNECPLDPGGYFIVKGVEKVILIQEQLSKNRIIVEADRKGTVGASVTSSTHEKKSRTNMAVKQGRFYLRHNTLSEDIPIVIIFKAMGVESDQEIVQMIGTEEHVMAAFGPSLEECQKAQIFTQMQVKEFNFRAKCIYTAVMVRRVILAQGDNKVDDRDYYGNKRLELAGQLLSLLFEDLFKKFNSEMKKIADQVIPKQRAAQFDVVKHMRQDQITNGMVNAISTACGLVKNLALMTHITTDMEDGPIVKLASNLGVEDVNLLCGEELSYPNVFLVFLNGNILGVIRDHKKLVNTFRLMRRAGYINEFVSISTNLTDRCVYISSDGGRLCRPYIIVKKQKPAVTNKHMEELAQGYRNFEDFLHESLVEYLDVNEENDCNIALYEHTINKDTTHLEIEPFTLLGVCAGLIPYPHHNQSPRNTYQCAMGKQAMGTIGYNQRNRIDTLMYLLAYPQKPMVKTKTIELIEFEKLPAGQNATVAVMSYSGYDIEDALVLNKASLDRGFGRCLVYKNAKCTLKRYTNQTFDKVMGPMLDAATRKPIWRHEILDADGICSPGERVENKQVLVNKSMPTVTQIPLEGSSVPQQPQYKDVPITEPLEAYIYFGPVYYQKLKHMVLDKMHARARGPRAVLTRQPTEGRSRDGGLRLGEMERDCLIGYGASMLLLERLMISSDAFEVDVCGQCGLLGYSGWCHYCKSSCHVSSLRIPYACKLLFQELQSMNIIPRLKLSKYNE</sequence>
<evidence type="ECO:0000256" key="2">
    <source>
        <dbReference type="ARBA" id="ARBA00012418"/>
    </source>
</evidence>
<dbReference type="InterPro" id="IPR007644">
    <property type="entry name" value="RNA_pol_bsu_protrusion"/>
</dbReference>
<evidence type="ECO:0000256" key="6">
    <source>
        <dbReference type="ARBA" id="ARBA00022723"/>
    </source>
</evidence>
<dbReference type="GO" id="GO:0032549">
    <property type="term" value="F:ribonucleoside binding"/>
    <property type="evidence" value="ECO:0007669"/>
    <property type="project" value="InterPro"/>
</dbReference>
<evidence type="ECO:0000259" key="14">
    <source>
        <dbReference type="Pfam" id="PF04563"/>
    </source>
</evidence>
<dbReference type="eggNOG" id="KOG0215">
    <property type="taxonomic scope" value="Eukaryota"/>
</dbReference>
<dbReference type="InterPro" id="IPR015712">
    <property type="entry name" value="DNA-dir_RNA_pol_su2"/>
</dbReference>
<keyword evidence="7" id="KW-0863">Zinc-finger</keyword>
<dbReference type="Pfam" id="PF04561">
    <property type="entry name" value="RNA_pol_Rpb2_2"/>
    <property type="match status" value="1"/>
</dbReference>
<evidence type="ECO:0000259" key="13">
    <source>
        <dbReference type="Pfam" id="PF04561"/>
    </source>
</evidence>
<feature type="domain" description="DNA-directed RNA polymerase subunit 2 hybrid-binding" evidence="11">
    <location>
        <begin position="704"/>
        <end position="749"/>
    </location>
</feature>
<dbReference type="FunFam" id="3.90.1800.10:FF:000003">
    <property type="entry name" value="DNA-directed RNA polymerase subunit beta"/>
    <property type="match status" value="1"/>
</dbReference>
<keyword evidence="18" id="KW-1185">Reference proteome</keyword>
<dbReference type="InterPro" id="IPR007120">
    <property type="entry name" value="DNA-dir_RNAP_su2_dom"/>
</dbReference>
<protein>
    <recommendedName>
        <fullName evidence="2">DNA-directed RNA polymerase</fullName>
        <ecNumber evidence="2">2.7.7.6</ecNumber>
    </recommendedName>
</protein>
<evidence type="ECO:0000256" key="5">
    <source>
        <dbReference type="ARBA" id="ARBA00022695"/>
    </source>
</evidence>
<keyword evidence="4" id="KW-0808">Transferase</keyword>
<keyword evidence="5" id="KW-0548">Nucleotidyltransferase</keyword>
<dbReference type="EMBL" id="KB369031">
    <property type="protein sequence ID" value="ELV09971.1"/>
    <property type="molecule type" value="Genomic_DNA"/>
</dbReference>
<evidence type="ECO:0000259" key="16">
    <source>
        <dbReference type="Pfam" id="PF04567"/>
    </source>
</evidence>
<dbReference type="InParanoid" id="L8Y6I1"/>
<evidence type="ECO:0000313" key="18">
    <source>
        <dbReference type="Proteomes" id="UP000011518"/>
    </source>
</evidence>
<dbReference type="Gene3D" id="3.90.1100.10">
    <property type="match status" value="1"/>
</dbReference>
<gene>
    <name evidence="17" type="ORF">TREES_T100002340</name>
</gene>
<evidence type="ECO:0000313" key="17">
    <source>
        <dbReference type="EMBL" id="ELV09971.1"/>
    </source>
</evidence>
<dbReference type="GO" id="GO:0003677">
    <property type="term" value="F:DNA binding"/>
    <property type="evidence" value="ECO:0007669"/>
    <property type="project" value="InterPro"/>
</dbReference>
<feature type="domain" description="RNA polymerase Rpb2" evidence="12">
    <location>
        <begin position="751"/>
        <end position="835"/>
    </location>
</feature>
<dbReference type="GO" id="GO:0000428">
    <property type="term" value="C:DNA-directed RNA polymerase complex"/>
    <property type="evidence" value="ECO:0007669"/>
    <property type="project" value="UniProtKB-KW"/>
</dbReference>
<dbReference type="STRING" id="246437.L8Y6I1"/>
<evidence type="ECO:0000256" key="8">
    <source>
        <dbReference type="ARBA" id="ARBA00022833"/>
    </source>
</evidence>
<dbReference type="Pfam" id="PF04566">
    <property type="entry name" value="RNA_pol_Rpb2_4"/>
    <property type="match status" value="1"/>
</dbReference>
<keyword evidence="3 17" id="KW-0240">DNA-directed RNA polymerase</keyword>
<dbReference type="InterPro" id="IPR037033">
    <property type="entry name" value="DNA-dir_RNAP_su2_hyb_sf"/>
</dbReference>
<dbReference type="EC" id="2.7.7.6" evidence="2"/>
<evidence type="ECO:0000256" key="10">
    <source>
        <dbReference type="ARBA" id="ARBA00047768"/>
    </source>
</evidence>
<feature type="domain" description="RNA polymerase Rpb2" evidence="13">
    <location>
        <begin position="139"/>
        <end position="238"/>
    </location>
</feature>
<evidence type="ECO:0000259" key="11">
    <source>
        <dbReference type="Pfam" id="PF00562"/>
    </source>
</evidence>
<feature type="domain" description="RNA polymerase Rpb2" evidence="15">
    <location>
        <begin position="385"/>
        <end position="446"/>
    </location>
</feature>
<dbReference type="Proteomes" id="UP000011518">
    <property type="component" value="Unassembled WGS sequence"/>
</dbReference>
<keyword evidence="9" id="KW-0804">Transcription</keyword>